<name>A0A7V8VDP3_9BACT</name>
<reference evidence="2 3" key="1">
    <citation type="submission" date="2020-07" db="EMBL/GenBank/DDBJ databases">
        <title>Thermogemmata thermophila gen. nov., sp. nov., a novel moderate thermophilic planctomycete from a Kamchatka hot spring.</title>
        <authorList>
            <person name="Elcheninov A.G."/>
            <person name="Podosokorskaya O.A."/>
            <person name="Kovaleva O.L."/>
            <person name="Novikov A."/>
            <person name="Bonch-Osmolovskaya E.A."/>
            <person name="Toshchakov S.V."/>
            <person name="Kublanov I.V."/>
        </authorList>
    </citation>
    <scope>NUCLEOTIDE SEQUENCE [LARGE SCALE GENOMIC DNA]</scope>
    <source>
        <strain evidence="2 3">2918</strain>
    </source>
</reference>
<dbReference type="InterPro" id="IPR029010">
    <property type="entry name" value="ThuA-like"/>
</dbReference>
<dbReference type="Proteomes" id="UP000542342">
    <property type="component" value="Unassembled WGS sequence"/>
</dbReference>
<dbReference type="PANTHER" id="PTHR40469:SF2">
    <property type="entry name" value="GALACTOSE-BINDING DOMAIN-LIKE SUPERFAMILY PROTEIN"/>
    <property type="match status" value="1"/>
</dbReference>
<sequence length="307" mass="34074">MLAAGFSLAVLAACQADQDAPRLDGAASSGTRAAKRLLLVTHSGGFIHASVATAEEVLKQIGPAHGFEVTCWRFTGDPESKVKDKSGRERSALEVYAERFRGSTRLPVEREHCGRINKQTLKNFDVVLFFTTGNPVTKEELNDLREWVRAGGALAGTHCATDTLYTESVYGDLIGAYFRGHPPGLQKIRIRVEDPKHPAAAAFTDGEEFQDEMYVFRDQPFSRDRLHIILSIDPASFNPGKNLTRADNDYAISWCRREGQGRVFYTSFGHDPKVWKDPRFQKHLLGGLQWAVGLLPGDDTPSSKLKR</sequence>
<proteinExistence type="predicted"/>
<dbReference type="InterPro" id="IPR029062">
    <property type="entry name" value="Class_I_gatase-like"/>
</dbReference>
<keyword evidence="3" id="KW-1185">Reference proteome</keyword>
<dbReference type="SUPFAM" id="SSF52317">
    <property type="entry name" value="Class I glutamine amidotransferase-like"/>
    <property type="match status" value="1"/>
</dbReference>
<accession>A0A7V8VDP3</accession>
<evidence type="ECO:0000313" key="3">
    <source>
        <dbReference type="Proteomes" id="UP000542342"/>
    </source>
</evidence>
<feature type="domain" description="ThuA-like" evidence="1">
    <location>
        <begin position="37"/>
        <end position="291"/>
    </location>
</feature>
<evidence type="ECO:0000259" key="1">
    <source>
        <dbReference type="Pfam" id="PF06283"/>
    </source>
</evidence>
<dbReference type="Pfam" id="PF06283">
    <property type="entry name" value="ThuA"/>
    <property type="match status" value="1"/>
</dbReference>
<dbReference type="PANTHER" id="PTHR40469">
    <property type="entry name" value="SECRETED GLYCOSYL HYDROLASE"/>
    <property type="match status" value="1"/>
</dbReference>
<evidence type="ECO:0000313" key="2">
    <source>
        <dbReference type="EMBL" id="MBA2226046.1"/>
    </source>
</evidence>
<dbReference type="AlphaFoldDB" id="A0A7V8VDP3"/>
<gene>
    <name evidence="2" type="ORF">H0921_07710</name>
</gene>
<organism evidence="2 3">
    <name type="scientific">Thermogemmata fonticola</name>
    <dbReference type="NCBI Taxonomy" id="2755323"/>
    <lineage>
        <taxon>Bacteria</taxon>
        <taxon>Pseudomonadati</taxon>
        <taxon>Planctomycetota</taxon>
        <taxon>Planctomycetia</taxon>
        <taxon>Gemmatales</taxon>
        <taxon>Gemmataceae</taxon>
        <taxon>Thermogemmata</taxon>
    </lineage>
</organism>
<dbReference type="EMBL" id="JACEFB010000004">
    <property type="protein sequence ID" value="MBA2226046.1"/>
    <property type="molecule type" value="Genomic_DNA"/>
</dbReference>
<dbReference type="Gene3D" id="3.40.50.880">
    <property type="match status" value="1"/>
</dbReference>
<comment type="caution">
    <text evidence="2">The sequence shown here is derived from an EMBL/GenBank/DDBJ whole genome shotgun (WGS) entry which is preliminary data.</text>
</comment>
<protein>
    <submittedName>
        <fullName evidence="2">ThuA domain-containing protein</fullName>
    </submittedName>
</protein>